<organism evidence="3 4">
    <name type="scientific">Acrasis kona</name>
    <dbReference type="NCBI Taxonomy" id="1008807"/>
    <lineage>
        <taxon>Eukaryota</taxon>
        <taxon>Discoba</taxon>
        <taxon>Heterolobosea</taxon>
        <taxon>Tetramitia</taxon>
        <taxon>Eutetramitia</taxon>
        <taxon>Acrasidae</taxon>
        <taxon>Acrasis</taxon>
    </lineage>
</organism>
<accession>A0AAW2YUT6</accession>
<proteinExistence type="predicted"/>
<keyword evidence="2" id="KW-0732">Signal</keyword>
<feature type="region of interest" description="Disordered" evidence="1">
    <location>
        <begin position="20"/>
        <end position="44"/>
    </location>
</feature>
<dbReference type="Proteomes" id="UP001431209">
    <property type="component" value="Unassembled WGS sequence"/>
</dbReference>
<dbReference type="AlphaFoldDB" id="A0AAW2YUT6"/>
<gene>
    <name evidence="3" type="ORF">AKO1_006990</name>
</gene>
<feature type="compositionally biased region" description="Basic and acidic residues" evidence="1">
    <location>
        <begin position="21"/>
        <end position="30"/>
    </location>
</feature>
<keyword evidence="4" id="KW-1185">Reference proteome</keyword>
<protein>
    <submittedName>
        <fullName evidence="3">Uncharacterized protein</fullName>
    </submittedName>
</protein>
<comment type="caution">
    <text evidence="3">The sequence shown here is derived from an EMBL/GenBank/DDBJ whole genome shotgun (WGS) entry which is preliminary data.</text>
</comment>
<feature type="region of interest" description="Disordered" evidence="1">
    <location>
        <begin position="73"/>
        <end position="103"/>
    </location>
</feature>
<reference evidence="3 4" key="1">
    <citation type="submission" date="2024-03" db="EMBL/GenBank/DDBJ databases">
        <title>The Acrasis kona genome and developmental transcriptomes reveal deep origins of eukaryotic multicellular pathways.</title>
        <authorList>
            <person name="Sheikh S."/>
            <person name="Fu C.-J."/>
            <person name="Brown M.W."/>
            <person name="Baldauf S.L."/>
        </authorList>
    </citation>
    <scope>NUCLEOTIDE SEQUENCE [LARGE SCALE GENOMIC DNA]</scope>
    <source>
        <strain evidence="3 4">ATCC MYA-3509</strain>
    </source>
</reference>
<sequence>MTLLFSLTLMRTGKVKALTPKVEKSNERKVTGRRKKRVASESLTKQPAHQIKTFEQNQTIFYKKELMEMYKSDQKSNRDMYRQNSNRKKPHRFTETHRLQSEY</sequence>
<evidence type="ECO:0000256" key="2">
    <source>
        <dbReference type="SAM" id="SignalP"/>
    </source>
</evidence>
<feature type="signal peptide" evidence="2">
    <location>
        <begin position="1"/>
        <end position="17"/>
    </location>
</feature>
<feature type="chain" id="PRO_5043980135" evidence="2">
    <location>
        <begin position="18"/>
        <end position="103"/>
    </location>
</feature>
<evidence type="ECO:0000256" key="1">
    <source>
        <dbReference type="SAM" id="MobiDB-lite"/>
    </source>
</evidence>
<dbReference type="EMBL" id="JAOPGA020000683">
    <property type="protein sequence ID" value="KAL0480706.1"/>
    <property type="molecule type" value="Genomic_DNA"/>
</dbReference>
<evidence type="ECO:0000313" key="3">
    <source>
        <dbReference type="EMBL" id="KAL0480706.1"/>
    </source>
</evidence>
<name>A0AAW2YUT6_9EUKA</name>
<evidence type="ECO:0000313" key="4">
    <source>
        <dbReference type="Proteomes" id="UP001431209"/>
    </source>
</evidence>
<feature type="compositionally biased region" description="Basic and acidic residues" evidence="1">
    <location>
        <begin position="92"/>
        <end position="103"/>
    </location>
</feature>